<dbReference type="InterPro" id="IPR045828">
    <property type="entry name" value="PKD_Bacteroidetes"/>
</dbReference>
<feature type="domain" description="PKD-like" evidence="1">
    <location>
        <begin position="149"/>
        <end position="191"/>
    </location>
</feature>
<gene>
    <name evidence="2" type="ORF">S01H1_26772</name>
</gene>
<dbReference type="AlphaFoldDB" id="X0UEM6"/>
<sequence length="281" mass="27898">VNSLPTASVSGDAVICSGFTSDITIILTGKAPWNFTYTNGSDNTTVFTSVNPYVFPAGTDGIYEVIAVSDANGCTGTDFGTTATLTVNPGPVLASDLNDAACSDVASGIVLDIASGSVAATSYEIFLNFKDAGLTGTPTTGVGLPDNAIAGDIFTNTTSVALTVVYNIVPVSGDGCEGYLVQVTLTVNPEPILNPGLDAGTCSNAASGINLSVTAGSVAATSYNILLNSIDPGLSGTATTGVGLAANAIAGDIFSNPTTGPLTVVYDIVPVSAVGCEGDMV</sequence>
<reference evidence="2" key="1">
    <citation type="journal article" date="2014" name="Front. Microbiol.">
        <title>High frequency of phylogenetically diverse reductive dehalogenase-homologous genes in deep subseafloor sedimentary metagenomes.</title>
        <authorList>
            <person name="Kawai M."/>
            <person name="Futagami T."/>
            <person name="Toyoda A."/>
            <person name="Takaki Y."/>
            <person name="Nishi S."/>
            <person name="Hori S."/>
            <person name="Arai W."/>
            <person name="Tsubouchi T."/>
            <person name="Morono Y."/>
            <person name="Uchiyama I."/>
            <person name="Ito T."/>
            <person name="Fujiyama A."/>
            <person name="Inagaki F."/>
            <person name="Takami H."/>
        </authorList>
    </citation>
    <scope>NUCLEOTIDE SEQUENCE</scope>
    <source>
        <strain evidence="2">Expedition CK06-06</strain>
    </source>
</reference>
<comment type="caution">
    <text evidence="2">The sequence shown here is derived from an EMBL/GenBank/DDBJ whole genome shotgun (WGS) entry which is preliminary data.</text>
</comment>
<organism evidence="2">
    <name type="scientific">marine sediment metagenome</name>
    <dbReference type="NCBI Taxonomy" id="412755"/>
    <lineage>
        <taxon>unclassified sequences</taxon>
        <taxon>metagenomes</taxon>
        <taxon>ecological metagenomes</taxon>
    </lineage>
</organism>
<protein>
    <recommendedName>
        <fullName evidence="1">PKD-like domain-containing protein</fullName>
    </recommendedName>
</protein>
<feature type="non-terminal residue" evidence="2">
    <location>
        <position position="1"/>
    </location>
</feature>
<proteinExistence type="predicted"/>
<accession>X0UEM6</accession>
<dbReference type="Pfam" id="PF19406">
    <property type="entry name" value="PKD_5"/>
    <property type="match status" value="1"/>
</dbReference>
<name>X0UEM6_9ZZZZ</name>
<evidence type="ECO:0000313" key="2">
    <source>
        <dbReference type="EMBL" id="GAF98852.1"/>
    </source>
</evidence>
<evidence type="ECO:0000259" key="1">
    <source>
        <dbReference type="Pfam" id="PF19406"/>
    </source>
</evidence>
<feature type="non-terminal residue" evidence="2">
    <location>
        <position position="281"/>
    </location>
</feature>
<dbReference type="EMBL" id="BARS01016249">
    <property type="protein sequence ID" value="GAF98852.1"/>
    <property type="molecule type" value="Genomic_DNA"/>
</dbReference>